<dbReference type="Gene3D" id="3.40.50.300">
    <property type="entry name" value="P-loop containing nucleotide triphosphate hydrolases"/>
    <property type="match status" value="2"/>
</dbReference>
<keyword evidence="1" id="KW-0547">Nucleotide-binding</keyword>
<dbReference type="GO" id="GO:0005524">
    <property type="term" value="F:ATP binding"/>
    <property type="evidence" value="ECO:0007669"/>
    <property type="project" value="UniProtKB-KW"/>
</dbReference>
<dbReference type="GO" id="GO:0004386">
    <property type="term" value="F:helicase activity"/>
    <property type="evidence" value="ECO:0007669"/>
    <property type="project" value="UniProtKB-KW"/>
</dbReference>
<name>A0AAV4GU84_9GAST</name>
<dbReference type="SMART" id="SM00490">
    <property type="entry name" value="HELICc"/>
    <property type="match status" value="1"/>
</dbReference>
<gene>
    <name evidence="7" type="ORF">ElyMa_002534600</name>
</gene>
<evidence type="ECO:0000313" key="8">
    <source>
        <dbReference type="Proteomes" id="UP000762676"/>
    </source>
</evidence>
<dbReference type="CDD" id="cd17917">
    <property type="entry name" value="DEXHc_RHA-like"/>
    <property type="match status" value="1"/>
</dbReference>
<dbReference type="InterPro" id="IPR011545">
    <property type="entry name" value="DEAD/DEAH_box_helicase_dom"/>
</dbReference>
<keyword evidence="8" id="KW-1185">Reference proteome</keyword>
<comment type="caution">
    <text evidence="7">The sequence shown here is derived from an EMBL/GenBank/DDBJ whole genome shotgun (WGS) entry which is preliminary data.</text>
</comment>
<feature type="domain" description="Helicase C-terminal" evidence="6">
    <location>
        <begin position="245"/>
        <end position="448"/>
    </location>
</feature>
<feature type="domain" description="Helicase ATP-binding" evidence="5">
    <location>
        <begin position="44"/>
        <end position="226"/>
    </location>
</feature>
<dbReference type="Pfam" id="PF00271">
    <property type="entry name" value="Helicase_C"/>
    <property type="match status" value="1"/>
</dbReference>
<dbReference type="GO" id="GO:0016787">
    <property type="term" value="F:hydrolase activity"/>
    <property type="evidence" value="ECO:0007669"/>
    <property type="project" value="UniProtKB-KW"/>
</dbReference>
<evidence type="ECO:0000256" key="3">
    <source>
        <dbReference type="ARBA" id="ARBA00022806"/>
    </source>
</evidence>
<dbReference type="PANTHER" id="PTHR18934:SF91">
    <property type="entry name" value="PRE-MRNA-SPLICING FACTOR ATP-DEPENDENT RNA HELICASE PRP16"/>
    <property type="match status" value="1"/>
</dbReference>
<dbReference type="PANTHER" id="PTHR18934">
    <property type="entry name" value="ATP-DEPENDENT RNA HELICASE"/>
    <property type="match status" value="1"/>
</dbReference>
<dbReference type="Pfam" id="PF00270">
    <property type="entry name" value="DEAD"/>
    <property type="match status" value="1"/>
</dbReference>
<evidence type="ECO:0000256" key="2">
    <source>
        <dbReference type="ARBA" id="ARBA00022801"/>
    </source>
</evidence>
<dbReference type="SMART" id="SM00487">
    <property type="entry name" value="DEXDc"/>
    <property type="match status" value="1"/>
</dbReference>
<protein>
    <submittedName>
        <fullName evidence="7">Helicase</fullName>
    </submittedName>
</protein>
<dbReference type="InterPro" id="IPR014001">
    <property type="entry name" value="Helicase_ATP-bd"/>
</dbReference>
<dbReference type="PROSITE" id="PS51194">
    <property type="entry name" value="HELICASE_CTER"/>
    <property type="match status" value="1"/>
</dbReference>
<evidence type="ECO:0000256" key="4">
    <source>
        <dbReference type="ARBA" id="ARBA00022840"/>
    </source>
</evidence>
<evidence type="ECO:0000256" key="1">
    <source>
        <dbReference type="ARBA" id="ARBA00022741"/>
    </source>
</evidence>
<organism evidence="7 8">
    <name type="scientific">Elysia marginata</name>
    <dbReference type="NCBI Taxonomy" id="1093978"/>
    <lineage>
        <taxon>Eukaryota</taxon>
        <taxon>Metazoa</taxon>
        <taxon>Spiralia</taxon>
        <taxon>Lophotrochozoa</taxon>
        <taxon>Mollusca</taxon>
        <taxon>Gastropoda</taxon>
        <taxon>Heterobranchia</taxon>
        <taxon>Euthyneura</taxon>
        <taxon>Panpulmonata</taxon>
        <taxon>Sacoglossa</taxon>
        <taxon>Placobranchoidea</taxon>
        <taxon>Plakobranchidae</taxon>
        <taxon>Elysia</taxon>
    </lineage>
</organism>
<dbReference type="SUPFAM" id="SSF52540">
    <property type="entry name" value="P-loop containing nucleoside triphosphate hydrolases"/>
    <property type="match status" value="1"/>
</dbReference>
<accession>A0AAV4GU84</accession>
<evidence type="ECO:0000313" key="7">
    <source>
        <dbReference type="EMBL" id="GFR89098.1"/>
    </source>
</evidence>
<keyword evidence="2" id="KW-0378">Hydrolase</keyword>
<dbReference type="InterPro" id="IPR001650">
    <property type="entry name" value="Helicase_C-like"/>
</dbReference>
<dbReference type="Proteomes" id="UP000762676">
    <property type="component" value="Unassembled WGS sequence"/>
</dbReference>
<proteinExistence type="predicted"/>
<reference evidence="7 8" key="1">
    <citation type="journal article" date="2021" name="Elife">
        <title>Chloroplast acquisition without the gene transfer in kleptoplastic sea slugs, Plakobranchus ocellatus.</title>
        <authorList>
            <person name="Maeda T."/>
            <person name="Takahashi S."/>
            <person name="Yoshida T."/>
            <person name="Shimamura S."/>
            <person name="Takaki Y."/>
            <person name="Nagai Y."/>
            <person name="Toyoda A."/>
            <person name="Suzuki Y."/>
            <person name="Arimoto A."/>
            <person name="Ishii H."/>
            <person name="Satoh N."/>
            <person name="Nishiyama T."/>
            <person name="Hasebe M."/>
            <person name="Maruyama T."/>
            <person name="Minagawa J."/>
            <person name="Obokata J."/>
            <person name="Shigenobu S."/>
        </authorList>
    </citation>
    <scope>NUCLEOTIDE SEQUENCE [LARGE SCALE GENOMIC DNA]</scope>
</reference>
<dbReference type="InterPro" id="IPR027417">
    <property type="entry name" value="P-loop_NTPase"/>
</dbReference>
<keyword evidence="4" id="KW-0067">ATP-binding</keyword>
<dbReference type="EMBL" id="BMAT01005203">
    <property type="protein sequence ID" value="GFR89098.1"/>
    <property type="molecule type" value="Genomic_DNA"/>
</dbReference>
<dbReference type="PROSITE" id="PS51192">
    <property type="entry name" value="HELICASE_ATP_BIND_1"/>
    <property type="match status" value="1"/>
</dbReference>
<sequence length="821" mass="90345">MGKPTLLVAGNLAGAVGRSHPHEIPIEYIVGWLKKRMPEFGGKGAQSLASRTLIVRSETGSGKSTVLPAYLFRLLRSKGSDKGIRLAGPGVICTQPRILTAQTLARDQAADDINYPDLVMGVTIGYQTGPINEKPASGLIYATAGSLLAQLRTMPDADIIARYRFIIVDEAHERSLDIDSLLLRLKIFLRRNLGNPWLPFVLLASATLPVEKYAQYFGLGPENIIEVTGRAYGVAQFFPKTGTNDYPQEAVRTALELHTTHSDDSPERADILVFMPGKREIDMVVELLTKANWKFRDPESKVGPFLLLAISREEILTQARDYRLIKAAPADLRVPSTTGNLLRPVRRIIVSTVVAETGLTIETLKYVIDCGWSRTQEVYYPGGVRGIITRPAPQSRIKQRMGRAGRKFPGEFYPLYTKNVYEMLAAEQPPEVITEGIAPIFLDIVAATMDAQVLTGGGSVFRVSDIDMLDPPPVDALADSLEKAISFGYLRATDEAVAAGGHSLSRLGQTAARFTLLGMPQTQTLLAGYLWQVSIRDLALIVALYEQRDALLYWKPPPGQNQQARAEEARQKALRAGLPDYLVKPPPVLLATARSNDNNNGGAVGGNDQPPAEAEEYYYRARLLISDEFIEALLAFEGFLRALDRALSDLGSLLDWCDRNGIDFQGAVILADLRETVINELLTAGLNPFWGEEHRLADAPPEAFFDTVVRLKYCIYAGLRFSTLTHDTKTGTYRERGGKVVEVPEVYADAVQSRLRGLGASVVASARPRRLVTNAVRLRGAKRDQEDKWPPFLYRLVPGLVSVLDGYVDIDATFGDPRFAA</sequence>
<keyword evidence="3 7" id="KW-0347">Helicase</keyword>
<dbReference type="GO" id="GO:0003723">
    <property type="term" value="F:RNA binding"/>
    <property type="evidence" value="ECO:0007669"/>
    <property type="project" value="TreeGrafter"/>
</dbReference>
<dbReference type="AlphaFoldDB" id="A0AAV4GU84"/>
<evidence type="ECO:0000259" key="5">
    <source>
        <dbReference type="PROSITE" id="PS51192"/>
    </source>
</evidence>
<evidence type="ECO:0000259" key="6">
    <source>
        <dbReference type="PROSITE" id="PS51194"/>
    </source>
</evidence>